<dbReference type="Proteomes" id="UP001596060">
    <property type="component" value="Unassembled WGS sequence"/>
</dbReference>
<sequence>MSTTSTFFSEDDPTSLEGEGEAFILDVDGYEGPLDLLLDLARRQKVDLTKISILALVDQYLAFIDRVRELRIEIAADYLVMASWLAFLKSKLILPRDAPEDIAEADDLAIKLALRLQRLAQIRQAAQKLVERQRLGIDVFACGQPVAIKGRKTRVWDADLVDVLQAYVEHRQRAVVTRMRVGHRAVWSLVDAKEAIQGILGEIIDWTPIEPYLEKFMTRIDAPPQKARVTVKASTLSAMLEMVREGILDLKQDGQYGPITVKRRSAAAR</sequence>
<organism evidence="2 3">
    <name type="scientific">Bosea massiliensis</name>
    <dbReference type="NCBI Taxonomy" id="151419"/>
    <lineage>
        <taxon>Bacteria</taxon>
        <taxon>Pseudomonadati</taxon>
        <taxon>Pseudomonadota</taxon>
        <taxon>Alphaproteobacteria</taxon>
        <taxon>Hyphomicrobiales</taxon>
        <taxon>Boseaceae</taxon>
        <taxon>Bosea</taxon>
    </lineage>
</organism>
<dbReference type="EMBL" id="JBHSLU010000069">
    <property type="protein sequence ID" value="MFC5507759.1"/>
    <property type="molecule type" value="Genomic_DNA"/>
</dbReference>
<evidence type="ECO:0000313" key="3">
    <source>
        <dbReference type="Proteomes" id="UP001596060"/>
    </source>
</evidence>
<dbReference type="RefSeq" id="WP_082735348.1">
    <property type="nucleotide sequence ID" value="NZ_JBHSLU010000069.1"/>
</dbReference>
<dbReference type="PANTHER" id="PTHR33969:SF2">
    <property type="entry name" value="SEGREGATION AND CONDENSATION PROTEIN A"/>
    <property type="match status" value="1"/>
</dbReference>
<dbReference type="InterPro" id="IPR003768">
    <property type="entry name" value="ScpA"/>
</dbReference>
<protein>
    <recommendedName>
        <fullName evidence="1">Segregation and condensation protein A</fullName>
    </recommendedName>
</protein>
<keyword evidence="3" id="KW-1185">Reference proteome</keyword>
<dbReference type="PANTHER" id="PTHR33969">
    <property type="entry name" value="SEGREGATION AND CONDENSATION PROTEIN A"/>
    <property type="match status" value="1"/>
</dbReference>
<name>A0ABW0PAB8_9HYPH</name>
<accession>A0ABW0PAB8</accession>
<reference evidence="3" key="1">
    <citation type="journal article" date="2019" name="Int. J. Syst. Evol. Microbiol.">
        <title>The Global Catalogue of Microorganisms (GCM) 10K type strain sequencing project: providing services to taxonomists for standard genome sequencing and annotation.</title>
        <authorList>
            <consortium name="The Broad Institute Genomics Platform"/>
            <consortium name="The Broad Institute Genome Sequencing Center for Infectious Disease"/>
            <person name="Wu L."/>
            <person name="Ma J."/>
        </authorList>
    </citation>
    <scope>NUCLEOTIDE SEQUENCE [LARGE SCALE GENOMIC DNA]</scope>
    <source>
        <strain evidence="3">CCUG 43117</strain>
    </source>
</reference>
<comment type="caution">
    <text evidence="2">The sequence shown here is derived from an EMBL/GenBank/DDBJ whole genome shotgun (WGS) entry which is preliminary data.</text>
</comment>
<evidence type="ECO:0000256" key="1">
    <source>
        <dbReference type="ARBA" id="ARBA00044777"/>
    </source>
</evidence>
<gene>
    <name evidence="2" type="ORF">ACFPN9_21160</name>
</gene>
<proteinExistence type="predicted"/>
<dbReference type="Pfam" id="PF02616">
    <property type="entry name" value="SMC_ScpA"/>
    <property type="match status" value="1"/>
</dbReference>
<evidence type="ECO:0000313" key="2">
    <source>
        <dbReference type="EMBL" id="MFC5507759.1"/>
    </source>
</evidence>
<dbReference type="Gene3D" id="6.10.250.2410">
    <property type="match status" value="1"/>
</dbReference>